<evidence type="ECO:0000256" key="5">
    <source>
        <dbReference type="ARBA" id="ARBA00023163"/>
    </source>
</evidence>
<feature type="region of interest" description="Disordered" evidence="7">
    <location>
        <begin position="1"/>
        <end position="225"/>
    </location>
</feature>
<dbReference type="Gene3D" id="2.60.40.1450">
    <property type="entry name" value="LAG1, DNA binding domain"/>
    <property type="match status" value="1"/>
</dbReference>
<feature type="compositionally biased region" description="Low complexity" evidence="7">
    <location>
        <begin position="205"/>
        <end position="217"/>
    </location>
</feature>
<dbReference type="InterPro" id="IPR014756">
    <property type="entry name" value="Ig_E-set"/>
</dbReference>
<dbReference type="GeneID" id="37011059"/>
<dbReference type="SUPFAM" id="SSF81296">
    <property type="entry name" value="E set domains"/>
    <property type="match status" value="1"/>
</dbReference>
<dbReference type="InterPro" id="IPR036358">
    <property type="entry name" value="BTD_sf"/>
</dbReference>
<feature type="region of interest" description="Disordered" evidence="7">
    <location>
        <begin position="241"/>
        <end position="305"/>
    </location>
</feature>
<dbReference type="GO" id="GO:0000978">
    <property type="term" value="F:RNA polymerase II cis-regulatory region sequence-specific DNA binding"/>
    <property type="evidence" value="ECO:0007669"/>
    <property type="project" value="InterPro"/>
</dbReference>
<dbReference type="Pfam" id="PF09271">
    <property type="entry name" value="LAG1-DNAbind"/>
    <property type="match status" value="1"/>
</dbReference>
<dbReference type="GO" id="GO:0001228">
    <property type="term" value="F:DNA-binding transcription activator activity, RNA polymerase II-specific"/>
    <property type="evidence" value="ECO:0007669"/>
    <property type="project" value="InterPro"/>
</dbReference>
<name>A0A316UBA7_9BASI</name>
<evidence type="ECO:0000259" key="8">
    <source>
        <dbReference type="SMART" id="SM01267"/>
    </source>
</evidence>
<dbReference type="SUPFAM" id="SSF110217">
    <property type="entry name" value="DNA-binding protein LAG-1 (CSL)"/>
    <property type="match status" value="1"/>
</dbReference>
<feature type="compositionally biased region" description="Polar residues" evidence="7">
    <location>
        <begin position="509"/>
        <end position="539"/>
    </location>
</feature>
<comment type="subcellular location">
    <subcellularLocation>
        <location evidence="1">Nucleus</location>
    </subcellularLocation>
</comment>
<keyword evidence="6" id="KW-0539">Nucleus</keyword>
<dbReference type="InterPro" id="IPR015351">
    <property type="entry name" value="RBP-J/Cbf11/Cbf12_DNA-bd"/>
</dbReference>
<feature type="compositionally biased region" description="Low complexity" evidence="7">
    <location>
        <begin position="103"/>
        <end position="116"/>
    </location>
</feature>
<feature type="compositionally biased region" description="Polar residues" evidence="7">
    <location>
        <begin position="245"/>
        <end position="256"/>
    </location>
</feature>
<feature type="compositionally biased region" description="Polar residues" evidence="7">
    <location>
        <begin position="25"/>
        <end position="47"/>
    </location>
</feature>
<dbReference type="SUPFAM" id="SSF49417">
    <property type="entry name" value="p53-like transcription factors"/>
    <property type="match status" value="1"/>
</dbReference>
<feature type="compositionally biased region" description="Polar residues" evidence="7">
    <location>
        <begin position="317"/>
        <end position="341"/>
    </location>
</feature>
<dbReference type="GO" id="GO:0005634">
    <property type="term" value="C:nucleus"/>
    <property type="evidence" value="ECO:0007669"/>
    <property type="project" value="UniProtKB-SubCell"/>
</dbReference>
<feature type="domain" description="Beta-trefoil DNA-binding" evidence="9">
    <location>
        <begin position="988"/>
        <end position="1404"/>
    </location>
</feature>
<keyword evidence="11" id="KW-1185">Reference proteome</keyword>
<dbReference type="InterPro" id="IPR037095">
    <property type="entry name" value="RBP-J/Cbf11_DNA-bd_sf"/>
</dbReference>
<dbReference type="OrthoDB" id="5600360at2759"/>
<feature type="compositionally biased region" description="Polar residues" evidence="7">
    <location>
        <begin position="179"/>
        <end position="204"/>
    </location>
</feature>
<proteinExistence type="inferred from homology"/>
<feature type="compositionally biased region" description="Basic and acidic residues" evidence="7">
    <location>
        <begin position="602"/>
        <end position="617"/>
    </location>
</feature>
<keyword evidence="3" id="KW-0805">Transcription regulation</keyword>
<feature type="compositionally biased region" description="Polar residues" evidence="7">
    <location>
        <begin position="263"/>
        <end position="276"/>
    </location>
</feature>
<keyword evidence="5" id="KW-0804">Transcription</keyword>
<feature type="compositionally biased region" description="Low complexity" evidence="7">
    <location>
        <begin position="1304"/>
        <end position="1313"/>
    </location>
</feature>
<protein>
    <submittedName>
        <fullName evidence="10">LAG1-DNAbind-domain-containing protein</fullName>
    </submittedName>
</protein>
<dbReference type="PANTHER" id="PTHR10665">
    <property type="entry name" value="RECOMBINING BINDING PROTEIN SUPPRESSOR OF HAIRLESS"/>
    <property type="match status" value="1"/>
</dbReference>
<dbReference type="Gene3D" id="2.60.40.10">
    <property type="entry name" value="Immunoglobulins"/>
    <property type="match status" value="1"/>
</dbReference>
<dbReference type="InterPro" id="IPR008967">
    <property type="entry name" value="p53-like_TF_DNA-bd_sf"/>
</dbReference>
<reference evidence="10 11" key="1">
    <citation type="journal article" date="2018" name="Mol. Biol. Evol.">
        <title>Broad Genomic Sampling Reveals a Smut Pathogenic Ancestry of the Fungal Clade Ustilaginomycotina.</title>
        <authorList>
            <person name="Kijpornyongpan T."/>
            <person name="Mondo S.J."/>
            <person name="Barry K."/>
            <person name="Sandor L."/>
            <person name="Lee J."/>
            <person name="Lipzen A."/>
            <person name="Pangilinan J."/>
            <person name="LaButti K."/>
            <person name="Hainaut M."/>
            <person name="Henrissat B."/>
            <person name="Grigoriev I.V."/>
            <person name="Spatafora J.W."/>
            <person name="Aime M.C."/>
        </authorList>
    </citation>
    <scope>NUCLEOTIDE SEQUENCE [LARGE SCALE GENOMIC DNA]</scope>
    <source>
        <strain evidence="10 11">MCA 4718</strain>
    </source>
</reference>
<feature type="compositionally biased region" description="Basic and acidic residues" evidence="7">
    <location>
        <begin position="117"/>
        <end position="131"/>
    </location>
</feature>
<accession>A0A316UBA7</accession>
<feature type="compositionally biased region" description="Polar residues" evidence="7">
    <location>
        <begin position="1030"/>
        <end position="1046"/>
    </location>
</feature>
<feature type="compositionally biased region" description="Low complexity" evidence="7">
    <location>
        <begin position="1231"/>
        <end position="1248"/>
    </location>
</feature>
<feature type="compositionally biased region" description="Low complexity" evidence="7">
    <location>
        <begin position="150"/>
        <end position="169"/>
    </location>
</feature>
<comment type="similarity">
    <text evidence="2">Belongs to the Su(H) family.</text>
</comment>
<dbReference type="Proteomes" id="UP000245942">
    <property type="component" value="Unassembled WGS sequence"/>
</dbReference>
<dbReference type="Pfam" id="PF20144">
    <property type="entry name" value="TIG_SUH"/>
    <property type="match status" value="1"/>
</dbReference>
<feature type="region of interest" description="Disordered" evidence="7">
    <location>
        <begin position="1265"/>
        <end position="1364"/>
    </location>
</feature>
<evidence type="ECO:0000256" key="2">
    <source>
        <dbReference type="ARBA" id="ARBA00009704"/>
    </source>
</evidence>
<dbReference type="InterPro" id="IPR038007">
    <property type="entry name" value="RBP-Jkappa_IPT"/>
</dbReference>
<feature type="region of interest" description="Disordered" evidence="7">
    <location>
        <begin position="495"/>
        <end position="617"/>
    </location>
</feature>
<feature type="compositionally biased region" description="Low complexity" evidence="7">
    <location>
        <begin position="1329"/>
        <end position="1344"/>
    </location>
</feature>
<feature type="compositionally biased region" description="Polar residues" evidence="7">
    <location>
        <begin position="1475"/>
        <end position="1488"/>
    </location>
</feature>
<evidence type="ECO:0000256" key="6">
    <source>
        <dbReference type="ARBA" id="ARBA00023242"/>
    </source>
</evidence>
<dbReference type="Pfam" id="PF09270">
    <property type="entry name" value="BTD"/>
    <property type="match status" value="1"/>
</dbReference>
<dbReference type="InterPro" id="IPR015350">
    <property type="entry name" value="Beta-trefoil_DNA-bd_dom"/>
</dbReference>
<evidence type="ECO:0000256" key="3">
    <source>
        <dbReference type="ARBA" id="ARBA00023015"/>
    </source>
</evidence>
<gene>
    <name evidence="10" type="ORF">BCV69DRAFT_145974</name>
</gene>
<dbReference type="RefSeq" id="XP_025349670.1">
    <property type="nucleotide sequence ID" value="XM_025489325.1"/>
</dbReference>
<dbReference type="SMART" id="SM01267">
    <property type="entry name" value="LAG1_DNAbind"/>
    <property type="match status" value="1"/>
</dbReference>
<evidence type="ECO:0000313" key="11">
    <source>
        <dbReference type="Proteomes" id="UP000245942"/>
    </source>
</evidence>
<dbReference type="SMART" id="SM01268">
    <property type="entry name" value="BTD"/>
    <property type="match status" value="1"/>
</dbReference>
<dbReference type="EMBL" id="KZ819323">
    <property type="protein sequence ID" value="PWN22510.1"/>
    <property type="molecule type" value="Genomic_DNA"/>
</dbReference>
<dbReference type="STRING" id="1684307.A0A316UBA7"/>
<sequence length="1571" mass="166832">MHQELSVMSEGHSHHREPFQRSWDESQGSTSYSQSPVFGQQYRPYQQQEHHMPAADLPDQDWSTLTSAMPLPSGHQARPELGQQYGQYHQPHVSGVDPINNPSSQSSMLSSPASWSHEPHNELEGGSHDGRSASALPDLSGQGQDQSRHTSAAANANRLATAGSATSASGGFGDLSAQHRVSSESSQWPGLPHSSSAENLWQPEQQQQQQQQHQQQQRHPSGEVGSAFFGTQAFQNSGEGALNWMRNTDNGNVSSEQARKGLQPSSLQSAGSSTAAGQLRYPQRDDGQWNPHLGQDSHLKGRSQMSTTPRLPVFFQTSQHHGSSDSGVRQSTHTQPGSVLSHSRAMFPEMSPSPQHFARGNLPPVQHHLRQDSPLSFDSSAEERVSWGSQLPYGMLENYPQAGERHHNPSTSGINNVAAGHANGEVSSSQPLLPGFAPVLSTSLGPNGHSLGSTLAQAFAPATSAGDQGPSSHRHPAALGANAALANRPRASTLSVAPLGGRKPLVGQQDHSAPFQRSLSSDGMNTSSLEQGRFATSGSDHLASGPQGAFMSPQSQQHASPYIGGSSQSSPFSHQSAVFPRPPGHSIDSWEQQQDFPTSRGHYREHSGGSGFKDHDPSRLSLALAKTQIGGPSTRVEASQLQQAPGQQYGLSSTIIEEEEDYGGTYDLSRRQFPEQATMQYLAGPRGVPKLEVQYQDLGDQSSDSLSAADQSGSFALQQRNVSQSELPQAILQPLTQQYQQHHPFAGVGSVPNSVQRRYRPVVRPSTYQQLSIMDFEDNDDASLGSLGASSSNTSRSSPDSFIDSAIQHYITTSSRLGLGERTILIMTSKVAQKSYGAEKRFLCPPPMVLLIGSSWWNVCQDSSMVGMRAHEGLSGPPTVLTPPRVNIAMSGETNNHDGVLEWATSSGRLIDVGNPSSEMAVSGRCIGKQLYITDVDEKRRSCETLVSVSVPGMSANDARLLGTFASKPIKIISKPSKKRQTNRNAELGIAHGSIVSLFHRLRSQTVSTRYLCVSGAPSWFKGSDGQPFHSLNPQKPPSGAQSDQPSCFVAKMTSWDPFVIYLVDPKKSALADPNAPAMKPPVMGYPSPPPNALEVPSSGQHPLQVHYNQRIVLQCLNTAAVSPVMVIRKVEKATTVVGGVAASSVRPTTDEALGDPVSQLHKIALEVVDESTAPAPVAALNGLGGQSCPPGASGAFLACLNESVGMRRPVEARKWLWSPTAEGNEGAGASGSSPAMGASSSLGDPQSPAALAAAHAAAATRTSIAQGRYSTSSVPGSSSSNRHSFSGGSAASGSPYIVPASHQQQLQQEQQLAEVSSDGGKVKRPRRVSSSQASPSQQPRSGSLSGPSSTAAPLSKGRRRGQSLSVLEWQRAQAKQSAAGLDLGLPSSASDTILGDIPSSAAWSAEVADSDIWTIVGTDIARHTFYVPPRVAGGIRPPTKIPDSGIAHLITTPAPSVPITPIPILHSFIPPSNPSSDVSGDMSASGSMTGGAPPSQDRLVTLLGERLSEDLHVYFGDWRSTFVQVQSSETILCAPPPPASEAFQVPSVRLPILFVRKDGVVFPTECIYSV</sequence>
<feature type="compositionally biased region" description="Low complexity" evidence="7">
    <location>
        <begin position="1271"/>
        <end position="1295"/>
    </location>
</feature>
<feature type="domain" description="RBP-J/Cbf11/Cbf12 DNA binding" evidence="8">
    <location>
        <begin position="823"/>
        <end position="987"/>
    </location>
</feature>
<feature type="region of interest" description="Disordered" evidence="7">
    <location>
        <begin position="317"/>
        <end position="372"/>
    </location>
</feature>
<dbReference type="FunFam" id="2.60.40.1450:FF:000003">
    <property type="entry name" value="Related to J kappa-recombination signal binding protein"/>
    <property type="match status" value="1"/>
</dbReference>
<evidence type="ECO:0000256" key="1">
    <source>
        <dbReference type="ARBA" id="ARBA00004123"/>
    </source>
</evidence>
<evidence type="ECO:0000256" key="7">
    <source>
        <dbReference type="SAM" id="MobiDB-lite"/>
    </source>
</evidence>
<feature type="region of interest" description="Disordered" evidence="7">
    <location>
        <begin position="1474"/>
        <end position="1496"/>
    </location>
</feature>
<dbReference type="InterPro" id="IPR013783">
    <property type="entry name" value="Ig-like_fold"/>
</dbReference>
<evidence type="ECO:0000259" key="9">
    <source>
        <dbReference type="SMART" id="SM01268"/>
    </source>
</evidence>
<feature type="region of interest" description="Disordered" evidence="7">
    <location>
        <begin position="1025"/>
        <end position="1046"/>
    </location>
</feature>
<evidence type="ECO:0000256" key="4">
    <source>
        <dbReference type="ARBA" id="ARBA00023125"/>
    </source>
</evidence>
<organism evidence="10 11">
    <name type="scientific">Pseudomicrostroma glucosiphilum</name>
    <dbReference type="NCBI Taxonomy" id="1684307"/>
    <lineage>
        <taxon>Eukaryota</taxon>
        <taxon>Fungi</taxon>
        <taxon>Dikarya</taxon>
        <taxon>Basidiomycota</taxon>
        <taxon>Ustilaginomycotina</taxon>
        <taxon>Exobasidiomycetes</taxon>
        <taxon>Microstromatales</taxon>
        <taxon>Microstromatales incertae sedis</taxon>
        <taxon>Pseudomicrostroma</taxon>
    </lineage>
</organism>
<evidence type="ECO:0000313" key="10">
    <source>
        <dbReference type="EMBL" id="PWN22510.1"/>
    </source>
</evidence>
<dbReference type="InterPro" id="IPR040159">
    <property type="entry name" value="CLS_fam"/>
</dbReference>
<feature type="region of interest" description="Disordered" evidence="7">
    <location>
        <begin position="1222"/>
        <end position="1248"/>
    </location>
</feature>
<feature type="compositionally biased region" description="Low complexity" evidence="7">
    <location>
        <begin position="566"/>
        <end position="576"/>
    </location>
</feature>
<keyword evidence="4" id="KW-0238">DNA-binding</keyword>